<proteinExistence type="predicted"/>
<gene>
    <name evidence="1" type="ORF">ACFQDI_23040</name>
</gene>
<dbReference type="Proteomes" id="UP001596052">
    <property type="component" value="Unassembled WGS sequence"/>
</dbReference>
<organism evidence="1 2">
    <name type="scientific">Prosthecobacter fluviatilis</name>
    <dbReference type="NCBI Taxonomy" id="445931"/>
    <lineage>
        <taxon>Bacteria</taxon>
        <taxon>Pseudomonadati</taxon>
        <taxon>Verrucomicrobiota</taxon>
        <taxon>Verrucomicrobiia</taxon>
        <taxon>Verrucomicrobiales</taxon>
        <taxon>Verrucomicrobiaceae</taxon>
        <taxon>Prosthecobacter</taxon>
    </lineage>
</organism>
<name>A0ABW0KYD8_9BACT</name>
<dbReference type="RefSeq" id="WP_377171426.1">
    <property type="nucleotide sequence ID" value="NZ_JBHSMQ010000012.1"/>
</dbReference>
<evidence type="ECO:0000313" key="1">
    <source>
        <dbReference type="EMBL" id="MFC5457763.1"/>
    </source>
</evidence>
<dbReference type="EMBL" id="JBHSMQ010000012">
    <property type="protein sequence ID" value="MFC5457763.1"/>
    <property type="molecule type" value="Genomic_DNA"/>
</dbReference>
<protein>
    <submittedName>
        <fullName evidence="1">Uncharacterized protein</fullName>
    </submittedName>
</protein>
<sequence length="231" mass="26046">MIWLLDDNHRFCLACAAIDKVDSTTLVCDECGSKQDPVQYNSLYSFGADCVEYGQLYREMYERDKANGNASSRYSLPPFDQLLIFAGVSAISGIIGNLAYDTIKAAIQKIVKSAKKDDSKQNDLFSIQFLRKEQNIDVFIDNINLYLQGLPGVDPAVKAAIAEEQIVHEMQRMAALRKKPLATEELLDPVLMQKAFKKAIISLNKRRAIRPTKKQFKQVLSLLKNLNSHQD</sequence>
<evidence type="ECO:0000313" key="2">
    <source>
        <dbReference type="Proteomes" id="UP001596052"/>
    </source>
</evidence>
<comment type="caution">
    <text evidence="1">The sequence shown here is derived from an EMBL/GenBank/DDBJ whole genome shotgun (WGS) entry which is preliminary data.</text>
</comment>
<keyword evidence="2" id="KW-1185">Reference proteome</keyword>
<reference evidence="2" key="1">
    <citation type="journal article" date="2019" name="Int. J. Syst. Evol. Microbiol.">
        <title>The Global Catalogue of Microorganisms (GCM) 10K type strain sequencing project: providing services to taxonomists for standard genome sequencing and annotation.</title>
        <authorList>
            <consortium name="The Broad Institute Genomics Platform"/>
            <consortium name="The Broad Institute Genome Sequencing Center for Infectious Disease"/>
            <person name="Wu L."/>
            <person name="Ma J."/>
        </authorList>
    </citation>
    <scope>NUCLEOTIDE SEQUENCE [LARGE SCALE GENOMIC DNA]</scope>
    <source>
        <strain evidence="2">CGMCC 4.1469</strain>
    </source>
</reference>
<accession>A0ABW0KYD8</accession>